<reference evidence="2 3" key="1">
    <citation type="submission" date="2023-11" db="EMBL/GenBank/DDBJ databases">
        <title>Halocaridina rubra genome assembly.</title>
        <authorList>
            <person name="Smith C."/>
        </authorList>
    </citation>
    <scope>NUCLEOTIDE SEQUENCE [LARGE SCALE GENOMIC DNA]</scope>
    <source>
        <strain evidence="2">EP-1</strain>
        <tissue evidence="2">Whole</tissue>
    </source>
</reference>
<gene>
    <name evidence="2" type="ORF">SK128_024355</name>
</gene>
<dbReference type="EMBL" id="JAXCGZ010021250">
    <property type="protein sequence ID" value="KAK7055041.1"/>
    <property type="molecule type" value="Genomic_DNA"/>
</dbReference>
<dbReference type="AlphaFoldDB" id="A0AAN8WFV1"/>
<sequence>MSFSSSSPRSLRPKSVNGIEGENDDRVRGCSVKLIREPLVGPLAYHWLLSFDWGDYQAHAEATEVDGYLTPYWVKSAPDIIEGSITHDLGCIYRSPKEVWQKVKNNKFNYFKYMVSGMNCQRWAREVATQLGPIHFDS</sequence>
<organism evidence="2 3">
    <name type="scientific">Halocaridina rubra</name>
    <name type="common">Hawaiian red shrimp</name>
    <dbReference type="NCBI Taxonomy" id="373956"/>
    <lineage>
        <taxon>Eukaryota</taxon>
        <taxon>Metazoa</taxon>
        <taxon>Ecdysozoa</taxon>
        <taxon>Arthropoda</taxon>
        <taxon>Crustacea</taxon>
        <taxon>Multicrustacea</taxon>
        <taxon>Malacostraca</taxon>
        <taxon>Eumalacostraca</taxon>
        <taxon>Eucarida</taxon>
        <taxon>Decapoda</taxon>
        <taxon>Pleocyemata</taxon>
        <taxon>Caridea</taxon>
        <taxon>Atyoidea</taxon>
        <taxon>Atyidae</taxon>
        <taxon>Halocaridina</taxon>
    </lineage>
</organism>
<dbReference type="Proteomes" id="UP001381693">
    <property type="component" value="Unassembled WGS sequence"/>
</dbReference>
<feature type="region of interest" description="Disordered" evidence="1">
    <location>
        <begin position="1"/>
        <end position="22"/>
    </location>
</feature>
<name>A0AAN8WFV1_HALRR</name>
<protein>
    <submittedName>
        <fullName evidence="2">Uncharacterized protein</fullName>
    </submittedName>
</protein>
<evidence type="ECO:0000256" key="1">
    <source>
        <dbReference type="SAM" id="MobiDB-lite"/>
    </source>
</evidence>
<proteinExistence type="predicted"/>
<feature type="compositionally biased region" description="Low complexity" evidence="1">
    <location>
        <begin position="1"/>
        <end position="15"/>
    </location>
</feature>
<keyword evidence="3" id="KW-1185">Reference proteome</keyword>
<comment type="caution">
    <text evidence="2">The sequence shown here is derived from an EMBL/GenBank/DDBJ whole genome shotgun (WGS) entry which is preliminary data.</text>
</comment>
<evidence type="ECO:0000313" key="3">
    <source>
        <dbReference type="Proteomes" id="UP001381693"/>
    </source>
</evidence>
<evidence type="ECO:0000313" key="2">
    <source>
        <dbReference type="EMBL" id="KAK7055041.1"/>
    </source>
</evidence>
<accession>A0AAN8WFV1</accession>